<keyword evidence="1" id="KW-0472">Membrane</keyword>
<reference evidence="3" key="1">
    <citation type="journal article" date="2019" name="Int. J. Syst. Evol. Microbiol.">
        <title>The Global Catalogue of Microorganisms (GCM) 10K type strain sequencing project: providing services to taxonomists for standard genome sequencing and annotation.</title>
        <authorList>
            <consortium name="The Broad Institute Genomics Platform"/>
            <consortium name="The Broad Institute Genome Sequencing Center for Infectious Disease"/>
            <person name="Wu L."/>
            <person name="Ma J."/>
        </authorList>
    </citation>
    <scope>NUCLEOTIDE SEQUENCE [LARGE SCALE GENOMIC DNA]</scope>
    <source>
        <strain evidence="3">CGMCC 1.15419</strain>
    </source>
</reference>
<comment type="caution">
    <text evidence="2">The sequence shown here is derived from an EMBL/GenBank/DDBJ whole genome shotgun (WGS) entry which is preliminary data.</text>
</comment>
<feature type="transmembrane region" description="Helical" evidence="1">
    <location>
        <begin position="36"/>
        <end position="58"/>
    </location>
</feature>
<dbReference type="Proteomes" id="UP000640509">
    <property type="component" value="Unassembled WGS sequence"/>
</dbReference>
<dbReference type="EMBL" id="BMIV01000015">
    <property type="protein sequence ID" value="GGF77045.1"/>
    <property type="molecule type" value="Genomic_DNA"/>
</dbReference>
<keyword evidence="1" id="KW-1133">Transmembrane helix</keyword>
<protein>
    <submittedName>
        <fullName evidence="2">Uncharacterized protein</fullName>
    </submittedName>
</protein>
<evidence type="ECO:0000313" key="3">
    <source>
        <dbReference type="Proteomes" id="UP000640509"/>
    </source>
</evidence>
<keyword evidence="3" id="KW-1185">Reference proteome</keyword>
<sequence>MTEDDMEAETRRLNAETRLLLAKRELRDAKYPWLMFVPWMMVGAITATIVVMLVLVGAKS</sequence>
<gene>
    <name evidence="2" type="ORF">GCM10011402_32170</name>
</gene>
<organism evidence="2 3">
    <name type="scientific">Paracoccus acridae</name>
    <dbReference type="NCBI Taxonomy" id="1795310"/>
    <lineage>
        <taxon>Bacteria</taxon>
        <taxon>Pseudomonadati</taxon>
        <taxon>Pseudomonadota</taxon>
        <taxon>Alphaproteobacteria</taxon>
        <taxon>Rhodobacterales</taxon>
        <taxon>Paracoccaceae</taxon>
        <taxon>Paracoccus</taxon>
    </lineage>
</organism>
<dbReference type="RefSeq" id="WP_188716407.1">
    <property type="nucleotide sequence ID" value="NZ_BMIV01000015.1"/>
</dbReference>
<name>A0ABQ1VLB9_9RHOB</name>
<proteinExistence type="predicted"/>
<accession>A0ABQ1VLB9</accession>
<evidence type="ECO:0000313" key="2">
    <source>
        <dbReference type="EMBL" id="GGF77045.1"/>
    </source>
</evidence>
<keyword evidence="1" id="KW-0812">Transmembrane</keyword>
<evidence type="ECO:0000256" key="1">
    <source>
        <dbReference type="SAM" id="Phobius"/>
    </source>
</evidence>